<evidence type="ECO:0000256" key="7">
    <source>
        <dbReference type="ARBA" id="ARBA00022692"/>
    </source>
</evidence>
<keyword evidence="11 14" id="KW-0560">Oxidoreductase</keyword>
<comment type="subcellular location">
    <subcellularLocation>
        <location evidence="2">Membrane</location>
    </subcellularLocation>
</comment>
<evidence type="ECO:0000256" key="3">
    <source>
        <dbReference type="ARBA" id="ARBA00008388"/>
    </source>
</evidence>
<keyword evidence="6 14" id="KW-0679">Respiratory chain</keyword>
<evidence type="ECO:0000313" key="20">
    <source>
        <dbReference type="Proteomes" id="UP000007264"/>
    </source>
</evidence>
<feature type="region of interest" description="Disordered" evidence="15">
    <location>
        <begin position="565"/>
        <end position="587"/>
    </location>
</feature>
<dbReference type="KEGG" id="csl:COCSUDRAFT_48069"/>
<dbReference type="EMBL" id="AGSI01000012">
    <property type="protein sequence ID" value="EIE21327.1"/>
    <property type="molecule type" value="Genomic_DNA"/>
</dbReference>
<keyword evidence="13 14" id="KW-0472">Membrane</keyword>
<dbReference type="GO" id="GO:0102721">
    <property type="term" value="F:ubiquinol:oxygen oxidoreductase activity"/>
    <property type="evidence" value="ECO:0007669"/>
    <property type="project" value="UniProtKB-EC"/>
</dbReference>
<evidence type="ECO:0000256" key="6">
    <source>
        <dbReference type="ARBA" id="ARBA00022660"/>
    </source>
</evidence>
<dbReference type="Pfam" id="PF25829">
    <property type="entry name" value="DUF7953"/>
    <property type="match status" value="1"/>
</dbReference>
<dbReference type="GO" id="GO:0010230">
    <property type="term" value="P:alternative respiration"/>
    <property type="evidence" value="ECO:0007669"/>
    <property type="project" value="TreeGrafter"/>
</dbReference>
<organism evidence="19 20">
    <name type="scientific">Coccomyxa subellipsoidea (strain C-169)</name>
    <name type="common">Green microalga</name>
    <dbReference type="NCBI Taxonomy" id="574566"/>
    <lineage>
        <taxon>Eukaryota</taxon>
        <taxon>Viridiplantae</taxon>
        <taxon>Chlorophyta</taxon>
        <taxon>core chlorophytes</taxon>
        <taxon>Trebouxiophyceae</taxon>
        <taxon>Trebouxiophyceae incertae sedis</taxon>
        <taxon>Coccomyxaceae</taxon>
        <taxon>Coccomyxa</taxon>
        <taxon>Coccomyxa subellipsoidea</taxon>
    </lineage>
</organism>
<dbReference type="EC" id="1.10.3.11" evidence="14"/>
<keyword evidence="12 14" id="KW-0408">Iron</keyword>
<proteinExistence type="inferred from homology"/>
<evidence type="ECO:0000259" key="18">
    <source>
        <dbReference type="Pfam" id="PF25829"/>
    </source>
</evidence>
<dbReference type="GO" id="GO:0098803">
    <property type="term" value="C:respiratory chain complex"/>
    <property type="evidence" value="ECO:0007669"/>
    <property type="project" value="UniProtKB-UniRule"/>
</dbReference>
<dbReference type="PANTHER" id="PTHR31803">
    <property type="entry name" value="ALTERNATIVE OXIDASE"/>
    <property type="match status" value="1"/>
</dbReference>
<gene>
    <name evidence="19" type="ORF">COCSUDRAFT_48069</name>
</gene>
<comment type="similarity">
    <text evidence="3 14">Belongs to the alternative oxidase family.</text>
</comment>
<feature type="transmembrane region" description="Helical" evidence="16">
    <location>
        <begin position="182"/>
        <end position="212"/>
    </location>
</feature>
<dbReference type="GO" id="GO:0005739">
    <property type="term" value="C:mitochondrion"/>
    <property type="evidence" value="ECO:0007669"/>
    <property type="project" value="TreeGrafter"/>
</dbReference>
<dbReference type="InterPro" id="IPR057713">
    <property type="entry name" value="DUF7953"/>
</dbReference>
<keyword evidence="17" id="KW-0732">Signal</keyword>
<evidence type="ECO:0000256" key="14">
    <source>
        <dbReference type="RuleBase" id="RU003779"/>
    </source>
</evidence>
<evidence type="ECO:0000256" key="1">
    <source>
        <dbReference type="ARBA" id="ARBA00001192"/>
    </source>
</evidence>
<evidence type="ECO:0000256" key="4">
    <source>
        <dbReference type="ARBA" id="ARBA00011748"/>
    </source>
</evidence>
<reference evidence="19 20" key="1">
    <citation type="journal article" date="2012" name="Genome Biol.">
        <title>The genome of the polar eukaryotic microalga coccomyxa subellipsoidea reveals traits of cold adaptation.</title>
        <authorList>
            <person name="Blanc G."/>
            <person name="Agarkova I."/>
            <person name="Grimwood J."/>
            <person name="Kuo A."/>
            <person name="Brueggeman A."/>
            <person name="Dunigan D."/>
            <person name="Gurnon J."/>
            <person name="Ladunga I."/>
            <person name="Lindquist E."/>
            <person name="Lucas S."/>
            <person name="Pangilinan J."/>
            <person name="Proschold T."/>
            <person name="Salamov A."/>
            <person name="Schmutz J."/>
            <person name="Weeks D."/>
            <person name="Yamada T."/>
            <person name="Claverie J.M."/>
            <person name="Grigoriev I."/>
            <person name="Van Etten J."/>
            <person name="Lomsadze A."/>
            <person name="Borodovsky M."/>
        </authorList>
    </citation>
    <scope>NUCLEOTIDE SEQUENCE [LARGE SCALE GENOMIC DNA]</scope>
    <source>
        <strain evidence="19 20">C-169</strain>
    </source>
</reference>
<protein>
    <recommendedName>
        <fullName evidence="14">Ubiquinol oxidase</fullName>
        <ecNumber evidence="14">1.10.3.11</ecNumber>
    </recommendedName>
</protein>
<evidence type="ECO:0000256" key="15">
    <source>
        <dbReference type="SAM" id="MobiDB-lite"/>
    </source>
</evidence>
<feature type="signal peptide" evidence="17">
    <location>
        <begin position="1"/>
        <end position="22"/>
    </location>
</feature>
<dbReference type="Proteomes" id="UP000007264">
    <property type="component" value="Unassembled WGS sequence"/>
</dbReference>
<comment type="catalytic activity">
    <reaction evidence="1 14">
        <text>2 a ubiquinol + O2 = 2 a ubiquinone + 2 H2O</text>
        <dbReference type="Rhea" id="RHEA:30255"/>
        <dbReference type="Rhea" id="RHEA-COMP:9565"/>
        <dbReference type="Rhea" id="RHEA-COMP:9566"/>
        <dbReference type="ChEBI" id="CHEBI:15377"/>
        <dbReference type="ChEBI" id="CHEBI:15379"/>
        <dbReference type="ChEBI" id="CHEBI:16389"/>
        <dbReference type="ChEBI" id="CHEBI:17976"/>
        <dbReference type="EC" id="1.10.3.11"/>
    </reaction>
</comment>
<dbReference type="PANTHER" id="PTHR31803:SF3">
    <property type="entry name" value="ALTERNATIVE OXIDASE"/>
    <property type="match status" value="1"/>
</dbReference>
<evidence type="ECO:0000256" key="2">
    <source>
        <dbReference type="ARBA" id="ARBA00004370"/>
    </source>
</evidence>
<dbReference type="InterPro" id="IPR038659">
    <property type="entry name" value="AOX_sf"/>
</dbReference>
<feature type="chain" id="PRO_5003636408" description="Ubiquinol oxidase" evidence="17">
    <location>
        <begin position="23"/>
        <end position="680"/>
    </location>
</feature>
<dbReference type="RefSeq" id="XP_005645871.1">
    <property type="nucleotide sequence ID" value="XM_005645814.1"/>
</dbReference>
<keyword evidence="9 14" id="KW-0249">Electron transport</keyword>
<sequence length="680" mass="73811">MIIRSTIAALLLVALAAEPARGLQVFVTNLTVFTKHRLNFEGDLRVYFQCQGNDRVNLPDVTIEGHPYSWPKENQLLTTITRSTCKQCGFYEDRLIPFVKDDPIGAEFPLCESDFNSEDSEDNMVRWFADTQFDAVLFCGDCKIPSPPPPPAAAFDPNGGVTNFAAVDPAAAGAASSGGGHWWAATGAIVGMSVSGAVLVGFMTGLVAYSWYKQRQSRKKEERARAFEAVFSDPELDLEEVAAQDAKAAGFNLFGGNKWTRLRDTQEYAEAVEQERRRQGMPLPYPGLRLEEYNYSAAKGPHYPEAYLESKHTLPFAHWRTPKGVAEWTGFLAAQALNAAAAMLAHGPAWLFRIPRDTVWFRRVLLLECLSPVPGTVASIVAHVRALATLRGPGSFVESYQRESGNAHAHLLTLLQLRPSLSLRALVLLSQAAFALPYAAAYAVAPRACHAFVCHLSGLTGEAISGALRDLDSGSIPSWQRLPAPESAAAYWGLPEGATMRTVLLVVRADMVARSAINQDADPATFQPGCQLASLEDILAEEYALDYNLPQGPVILRSRSNASSLSDTGSFHSGSRKDLASPAATPAHRRLHSAARAAFHDLTPAKFGRAKSGRASRADPNPALTSISLTEEKYAQLQAVEEDKSSKPAAEKGLAEKFSMEGKQADLAAIMDSMWGSSRF</sequence>
<dbReference type="Gene3D" id="1.20.1260.140">
    <property type="entry name" value="Alternative oxidase"/>
    <property type="match status" value="1"/>
</dbReference>
<dbReference type="GO" id="GO:0009916">
    <property type="term" value="F:alternative oxidase activity"/>
    <property type="evidence" value="ECO:0007669"/>
    <property type="project" value="UniProtKB-UniRule"/>
</dbReference>
<evidence type="ECO:0000256" key="13">
    <source>
        <dbReference type="ARBA" id="ARBA00023136"/>
    </source>
</evidence>
<comment type="caution">
    <text evidence="19">The sequence shown here is derived from an EMBL/GenBank/DDBJ whole genome shotgun (WGS) entry which is preliminary data.</text>
</comment>
<dbReference type="GeneID" id="17039312"/>
<accession>I0YSF8</accession>
<keyword evidence="5" id="KW-0813">Transport</keyword>
<evidence type="ECO:0000256" key="10">
    <source>
        <dbReference type="ARBA" id="ARBA00022989"/>
    </source>
</evidence>
<keyword evidence="10 16" id="KW-1133">Transmembrane helix</keyword>
<comment type="subunit">
    <text evidence="4">Homodimer; disulfide-linked.</text>
</comment>
<evidence type="ECO:0000256" key="17">
    <source>
        <dbReference type="SAM" id="SignalP"/>
    </source>
</evidence>
<keyword evidence="20" id="KW-1185">Reference proteome</keyword>
<dbReference type="GO" id="GO:0016020">
    <property type="term" value="C:membrane"/>
    <property type="evidence" value="ECO:0007669"/>
    <property type="project" value="UniProtKB-SubCell"/>
</dbReference>
<dbReference type="AlphaFoldDB" id="I0YSF8"/>
<dbReference type="InterPro" id="IPR002680">
    <property type="entry name" value="AOX"/>
</dbReference>
<keyword evidence="7 14" id="KW-0812">Transmembrane</keyword>
<name>I0YSF8_COCSC</name>
<dbReference type="GO" id="GO:0046872">
    <property type="term" value="F:metal ion binding"/>
    <property type="evidence" value="ECO:0007669"/>
    <property type="project" value="UniProtKB-UniRule"/>
</dbReference>
<evidence type="ECO:0000313" key="19">
    <source>
        <dbReference type="EMBL" id="EIE21327.1"/>
    </source>
</evidence>
<comment type="cofactor">
    <cofactor evidence="14">
        <name>Fe cation</name>
        <dbReference type="ChEBI" id="CHEBI:24875"/>
    </cofactor>
    <text evidence="14">Binds 2 iron ions per subunit.</text>
</comment>
<dbReference type="STRING" id="574566.I0YSF8"/>
<evidence type="ECO:0000256" key="8">
    <source>
        <dbReference type="ARBA" id="ARBA00022723"/>
    </source>
</evidence>
<dbReference type="OrthoDB" id="2014701at2759"/>
<keyword evidence="8 14" id="KW-0479">Metal-binding</keyword>
<evidence type="ECO:0000256" key="9">
    <source>
        <dbReference type="ARBA" id="ARBA00022982"/>
    </source>
</evidence>
<dbReference type="Pfam" id="PF01786">
    <property type="entry name" value="AOX"/>
    <property type="match status" value="1"/>
</dbReference>
<evidence type="ECO:0000256" key="5">
    <source>
        <dbReference type="ARBA" id="ARBA00022448"/>
    </source>
</evidence>
<evidence type="ECO:0000256" key="11">
    <source>
        <dbReference type="ARBA" id="ARBA00023002"/>
    </source>
</evidence>
<feature type="region of interest" description="Disordered" evidence="15">
    <location>
        <begin position="608"/>
        <end position="627"/>
    </location>
</feature>
<feature type="domain" description="DUF7953" evidence="18">
    <location>
        <begin position="25"/>
        <end position="139"/>
    </location>
</feature>
<dbReference type="GO" id="GO:0106292">
    <property type="term" value="F:superoxide-generating NADPH oxidase activity"/>
    <property type="evidence" value="ECO:0007669"/>
    <property type="project" value="UniProtKB-ARBA"/>
</dbReference>
<evidence type="ECO:0000256" key="12">
    <source>
        <dbReference type="ARBA" id="ARBA00023004"/>
    </source>
</evidence>
<evidence type="ECO:0000256" key="16">
    <source>
        <dbReference type="SAM" id="Phobius"/>
    </source>
</evidence>